<organism evidence="3 4">
    <name type="scientific">Pantherophis guttatus</name>
    <name type="common">Corn snake</name>
    <name type="synonym">Elaphe guttata</name>
    <dbReference type="NCBI Taxonomy" id="94885"/>
    <lineage>
        <taxon>Eukaryota</taxon>
        <taxon>Metazoa</taxon>
        <taxon>Chordata</taxon>
        <taxon>Craniata</taxon>
        <taxon>Vertebrata</taxon>
        <taxon>Euteleostomi</taxon>
        <taxon>Lepidosauria</taxon>
        <taxon>Squamata</taxon>
        <taxon>Bifurcata</taxon>
        <taxon>Unidentata</taxon>
        <taxon>Episquamata</taxon>
        <taxon>Toxicofera</taxon>
        <taxon>Serpentes</taxon>
        <taxon>Colubroidea</taxon>
        <taxon>Colubridae</taxon>
        <taxon>Colubrinae</taxon>
        <taxon>Pantherophis</taxon>
    </lineage>
</organism>
<keyword evidence="1" id="KW-0732">Signal</keyword>
<feature type="chain" id="PRO_5045192804" evidence="1">
    <location>
        <begin position="28"/>
        <end position="317"/>
    </location>
</feature>
<protein>
    <submittedName>
        <fullName evidence="4">Uncharacterized protein LOC132709621</fullName>
    </submittedName>
</protein>
<dbReference type="RefSeq" id="XP_060539764.1">
    <property type="nucleotide sequence ID" value="XM_060683781.1"/>
</dbReference>
<dbReference type="SMART" id="SM00406">
    <property type="entry name" value="IGv"/>
    <property type="match status" value="2"/>
</dbReference>
<evidence type="ECO:0000256" key="1">
    <source>
        <dbReference type="SAM" id="SignalP"/>
    </source>
</evidence>
<dbReference type="InterPro" id="IPR003599">
    <property type="entry name" value="Ig_sub"/>
</dbReference>
<dbReference type="Proteomes" id="UP001652622">
    <property type="component" value="Unplaced"/>
</dbReference>
<proteinExistence type="predicted"/>
<evidence type="ECO:0000259" key="2">
    <source>
        <dbReference type="PROSITE" id="PS50835"/>
    </source>
</evidence>
<dbReference type="GeneID" id="132709621"/>
<dbReference type="Pfam" id="PF07686">
    <property type="entry name" value="V-set"/>
    <property type="match status" value="2"/>
</dbReference>
<dbReference type="InterPro" id="IPR007110">
    <property type="entry name" value="Ig-like_dom"/>
</dbReference>
<feature type="domain" description="Ig-like" evidence="2">
    <location>
        <begin position="204"/>
        <end position="295"/>
    </location>
</feature>
<evidence type="ECO:0000313" key="3">
    <source>
        <dbReference type="Proteomes" id="UP001652622"/>
    </source>
</evidence>
<feature type="domain" description="Ig-like" evidence="2">
    <location>
        <begin position="7"/>
        <end position="116"/>
    </location>
</feature>
<dbReference type="SMART" id="SM00409">
    <property type="entry name" value="IG"/>
    <property type="match status" value="2"/>
</dbReference>
<evidence type="ECO:0000313" key="4">
    <source>
        <dbReference type="RefSeq" id="XP_060539764.1"/>
    </source>
</evidence>
<feature type="signal peptide" evidence="1">
    <location>
        <begin position="1"/>
        <end position="27"/>
    </location>
</feature>
<reference evidence="4" key="1">
    <citation type="submission" date="2025-08" db="UniProtKB">
        <authorList>
            <consortium name="RefSeq"/>
        </authorList>
    </citation>
    <scope>IDENTIFICATION</scope>
    <source>
        <tissue evidence="4">Blood</tissue>
    </source>
</reference>
<dbReference type="InterPro" id="IPR013783">
    <property type="entry name" value="Ig-like_fold"/>
</dbReference>
<dbReference type="SUPFAM" id="SSF48726">
    <property type="entry name" value="Immunoglobulin"/>
    <property type="match status" value="2"/>
</dbReference>
<keyword evidence="3" id="KW-1185">Reference proteome</keyword>
<dbReference type="Gene3D" id="2.60.40.10">
    <property type="entry name" value="Immunoglobulins"/>
    <property type="match status" value="2"/>
</dbReference>
<dbReference type="InterPro" id="IPR013106">
    <property type="entry name" value="Ig_V-set"/>
</dbReference>
<sequence>MNVSYLPKISSMFFLAIFLATIDLSLQQLQNLKDPESVPLGGTVTISCRFSTGTIADGNHPWWAQQHPDKPPRLLFYNTNIKMSDVPARFSASKAGNVMSLTITRALAEDEALYYCCLNPGSSWHSQQGAGKHLQSHVQRTLLVLKIKSPFAYRDAFFTPWGFKRDLTDASSRVFPSGSSSKFSIMAWILFLFLVLSFFEASIQQLQSLKNPELVAPGGTVTASCRYDGGVIGDNNYPVWVQQKSEQIPRLLIHSTSTRQPGIPARFSGSRSGNTMSLTITEALVEDEATYYCAVWTGSGCTVLGSDREVRQKPYRK</sequence>
<accession>A0ABM3YUG8</accession>
<dbReference type="InterPro" id="IPR050150">
    <property type="entry name" value="IgV_Light_Chain"/>
</dbReference>
<gene>
    <name evidence="4" type="primary">LOC132709621</name>
</gene>
<name>A0ABM3YUG8_PANGU</name>
<dbReference type="PANTHER" id="PTHR23267">
    <property type="entry name" value="IMMUNOGLOBULIN LIGHT CHAIN"/>
    <property type="match status" value="1"/>
</dbReference>
<dbReference type="InterPro" id="IPR036179">
    <property type="entry name" value="Ig-like_dom_sf"/>
</dbReference>
<dbReference type="PROSITE" id="PS50835">
    <property type="entry name" value="IG_LIKE"/>
    <property type="match status" value="2"/>
</dbReference>